<reference evidence="1" key="1">
    <citation type="submission" date="2021-06" db="EMBL/GenBank/DDBJ databases">
        <authorList>
            <person name="Kallberg Y."/>
            <person name="Tangrot J."/>
            <person name="Rosling A."/>
        </authorList>
    </citation>
    <scope>NUCLEOTIDE SEQUENCE</scope>
    <source>
        <strain evidence="1">FL966</strain>
    </source>
</reference>
<name>A0A9N9HIT3_9GLOM</name>
<dbReference type="Proteomes" id="UP000789759">
    <property type="component" value="Unassembled WGS sequence"/>
</dbReference>
<evidence type="ECO:0000313" key="2">
    <source>
        <dbReference type="Proteomes" id="UP000789759"/>
    </source>
</evidence>
<protein>
    <submittedName>
        <fullName evidence="1">15236_t:CDS:1</fullName>
    </submittedName>
</protein>
<dbReference type="EMBL" id="CAJVQA010009996">
    <property type="protein sequence ID" value="CAG8691975.1"/>
    <property type="molecule type" value="Genomic_DNA"/>
</dbReference>
<keyword evidence="2" id="KW-1185">Reference proteome</keyword>
<comment type="caution">
    <text evidence="1">The sequence shown here is derived from an EMBL/GenBank/DDBJ whole genome shotgun (WGS) entry which is preliminary data.</text>
</comment>
<organism evidence="1 2">
    <name type="scientific">Cetraspora pellucida</name>
    <dbReference type="NCBI Taxonomy" id="1433469"/>
    <lineage>
        <taxon>Eukaryota</taxon>
        <taxon>Fungi</taxon>
        <taxon>Fungi incertae sedis</taxon>
        <taxon>Mucoromycota</taxon>
        <taxon>Glomeromycotina</taxon>
        <taxon>Glomeromycetes</taxon>
        <taxon>Diversisporales</taxon>
        <taxon>Gigasporaceae</taxon>
        <taxon>Cetraspora</taxon>
    </lineage>
</organism>
<feature type="non-terminal residue" evidence="1">
    <location>
        <position position="1"/>
    </location>
</feature>
<dbReference type="AlphaFoldDB" id="A0A9N9HIT3"/>
<gene>
    <name evidence="1" type="ORF">CPELLU_LOCUS11348</name>
</gene>
<accession>A0A9N9HIT3</accession>
<evidence type="ECO:0000313" key="1">
    <source>
        <dbReference type="EMBL" id="CAG8691975.1"/>
    </source>
</evidence>
<proteinExistence type="predicted"/>
<sequence length="40" mass="4767">LEVESTNISCAFSNVNQKEESNMEQHRVNFLDFETKKEKY</sequence>